<dbReference type="PANTHER" id="PTHR15722:SF7">
    <property type="entry name" value="INTRAFLAGELLAR TRANSPORT PROTEIN 140 HOMOLOG"/>
    <property type="match status" value="1"/>
</dbReference>
<dbReference type="InterPro" id="IPR056156">
    <property type="entry name" value="TPR_IF140_C"/>
</dbReference>
<dbReference type="STRING" id="6248.A0A0K0EDJ8"/>
<evidence type="ECO:0000313" key="9">
    <source>
        <dbReference type="WBParaSite" id="SSTP_0000756000.1"/>
    </source>
</evidence>
<evidence type="ECO:0000256" key="5">
    <source>
        <dbReference type="ARBA" id="ARBA00023273"/>
    </source>
</evidence>
<dbReference type="GO" id="GO:0035721">
    <property type="term" value="P:intraciliary retrograde transport"/>
    <property type="evidence" value="ECO:0007669"/>
    <property type="project" value="TreeGrafter"/>
</dbReference>
<dbReference type="Gene3D" id="2.130.10.10">
    <property type="entry name" value="YVTN repeat-like/Quinoprotein amine dehydrogenase"/>
    <property type="match status" value="1"/>
</dbReference>
<comment type="subcellular location">
    <subcellularLocation>
        <location evidence="1">Cell projection</location>
        <location evidence="1">Cilium</location>
    </subcellularLocation>
</comment>
<evidence type="ECO:0000313" key="10">
    <source>
        <dbReference type="WBParaSite" id="TCONS_00011036.p1"/>
    </source>
</evidence>
<dbReference type="InterPro" id="IPR056168">
    <property type="entry name" value="TPR_IF140/IFT172/WDR19"/>
</dbReference>
<dbReference type="SMART" id="SM00322">
    <property type="entry name" value="KH"/>
    <property type="match status" value="1"/>
</dbReference>
<dbReference type="Gene3D" id="3.30.1370.10">
    <property type="entry name" value="K Homology domain, type 1"/>
    <property type="match status" value="1"/>
</dbReference>
<dbReference type="InterPro" id="IPR036612">
    <property type="entry name" value="KH_dom_type_1_sf"/>
</dbReference>
<dbReference type="PANTHER" id="PTHR15722">
    <property type="entry name" value="IFT140/172-RELATED"/>
    <property type="match status" value="1"/>
</dbReference>
<name>A0A0K0EDJ8_STRER</name>
<evidence type="ECO:0000256" key="1">
    <source>
        <dbReference type="ARBA" id="ARBA00004138"/>
    </source>
</evidence>
<evidence type="ECO:0000313" key="8">
    <source>
        <dbReference type="Proteomes" id="UP000035681"/>
    </source>
</evidence>
<dbReference type="SUPFAM" id="SSF50978">
    <property type="entry name" value="WD40 repeat-like"/>
    <property type="match status" value="2"/>
</dbReference>
<dbReference type="Pfam" id="PF24762">
    <property type="entry name" value="TPR_IF140-IFT172"/>
    <property type="match status" value="1"/>
</dbReference>
<protein>
    <submittedName>
        <fullName evidence="9 10">KH domain-containing protein</fullName>
    </submittedName>
</protein>
<evidence type="ECO:0000259" key="7">
    <source>
        <dbReference type="SMART" id="SM00322"/>
    </source>
</evidence>
<dbReference type="InterPro" id="IPR056154">
    <property type="entry name" value="Beta-prop_IFT140_1st"/>
</dbReference>
<evidence type="ECO:0000256" key="4">
    <source>
        <dbReference type="ARBA" id="ARBA00023069"/>
    </source>
</evidence>
<dbReference type="SUPFAM" id="SSF54791">
    <property type="entry name" value="Eukaryotic type KH-domain (KH-domain type I)"/>
    <property type="match status" value="1"/>
</dbReference>
<dbReference type="WBParaSite" id="SSTP_0000756000.1">
    <property type="protein sequence ID" value="SSTP_0000756000.1"/>
    <property type="gene ID" value="SSTP_0000756000"/>
</dbReference>
<dbReference type="FunFam" id="1.25.40.470:FF:000015">
    <property type="entry name" value="Intraflagellar transport particle protein 140"/>
    <property type="match status" value="1"/>
</dbReference>
<dbReference type="WBParaSite" id="TCONS_00011036.p1">
    <property type="protein sequence ID" value="TCONS_00011036.p1"/>
    <property type="gene ID" value="XLOC_005000"/>
</dbReference>
<sequence>MDASYTNYGYDPTAYGYGETSQGGYRIGAPVESIVPSPLDHEILIVKGEIQHEINIIDQSGDYGLQFKNGRRLLVSELDKLTNCIEPDWLEVDIEKPIKVIKKVLVPTFRHPQFNYVGKLMGPKGTTLQALAKKFRCHVYVLGKGSTKDRDKEQSLYNSGDPQYAHYGGPLHVKVETTAPPAIAYDRVTGVIKVLTELMKPIKEADLEKLLGIPNVDPDKLKNQEEENVAMVATNYLAQNNSSTIDTNIGQNEKDSQYQSHILSNQQPIIPPPSQVQNSNDLVPSKKDVNFAEDYYNNDEKNDTTIKNGEGTNEHHQGQQQPQGTGGSGKKNNNGHGNQGRKRHAPQGKGGNAKKQKGNNENNTQDRSSSQTRGHMGNQRGNMNNMRGGRGGMRLPYQGQSNNWQGVHPSSLLGHGGAFNGNKNNSYGTGGSRRGPAVTSFCTSIGGYVTFSDKKSGKSLHISKGRKDCSIVFIKWHPIETILAIAWSSGVVSLISQNTKEEYDVLKEEDELVDISSIEWSLNGKLLFIGDSVGLGVVIGFSNNLIDLKYSVIEKKIYVDDKIVTACCRMLKETTSSDSLSNTKNDYILDNLNNEISKEEKDAIENISKKHKNEAFIDTDSNVSYVEEVDDKSVKKNSDNKIPIFIVGTYSGSIFTFDMSDTAPIKRFQIEGSVIQMLDIPEKYLILVLSSNFQFYHLNFVTINGNEQFKEKLKVKLSGKKDYLNMVKLTKGIIAISFGESEIRIWDVVNEDSALFKLNKDKGYEASETIVDMVFNLKKECLYATTSSGNVASWIRKKNQKIQLIDKEWKLQMAVNTNGDIKSISTSNATNALAVISSNNIIIFQDETALYSTSESLIVIQSSKNTLDLVKISYPEEIKEIPINIPFKNIYISENFGMLVWEGKTLFLFSVSFRNSDVPTNVSQTGVINLPEITSGVIVYKDSIYCIEGNIMNIRTFQGTVKKSVTFREMEGDPIKIEVAYDKWLLIGTSKGYINVYNLEDVLLKQHYQSKCIGKEVPFFDKIQCMKINKEGSKIAVTCQQVSGEICEKIFIWDPESDSLNYFSFVLGITDQQQYDVDEDIQQRARTSRPKTMAAKKIEQEQSRFRLPFHFPGNLVWDHNDNRLLMCEAKSISVEEPSNFIISMFVTSDHGIQMHDIIPFSPRASSLIVLQVPYIYFLRNIEVDDNEEDALETTLGKNILKVTLREYVGLERSDRKSIDAMLNFSFFLTIGQMDNAFKAIQFIKSESVWEHMAKMCVKTRRLDVAAVCLGNMCNAMGAKALREVIKKDVAEEVKVAMLAVQLGMLTEAKNLYIECKRYDLLNKLLQTENKWTEAFDIAHTYDRINLKNTYYNYAKYLENKSDITNALNHYEKSGNAIYEIPRLLSSEPKALELYIKRKKDPHLLNWWGKYLEAQGKHDLAISFYEQGNSYKDVVRIYLANDDLQKAIDCVNSSNDNLAAFTLAKYLDDQESYKEAVDYYTKAKAYGNAHRLAKEHQMNDKLANLALYVDDTQILQTAKYYEEIPGETDKAVMLYHRLGMISKALDLAFQTEQFGVLELIANELNEKSDPKVLVRAAEYYSANQDDKKAVQLLAHAKKFMEGIDMCKKNNVMITEEIAELLTPSKEQIPDAVKRKRLLEEIAECCLEQGNYHYAAKKYTQAGNTLLAMKALLKSGDTPKIIKFANTARNKNIYKLAGNYLQSLNWKEDATLMRQIETCYTKANAFDSLSTFYETCGFVEIDEYKDYEKGLAAFNESGRCITKFLEISNKNKEYIEEKQNELINRINNIKQFLKTNQLYDSDPGSALRQLVELAEKDNIDESVRLGDIYTILVLHNYKRKNFKKAYECVQDLFKKKRDIKITDYISKEVLDQICDNLNVPRVVKNENQLSEDEDDNKVIDYSHALKRNIDKQQNSESDDDDVDF</sequence>
<dbReference type="Gene3D" id="1.25.40.470">
    <property type="match status" value="2"/>
</dbReference>
<dbReference type="FunFam" id="1.25.40.470:FF:000028">
    <property type="entry name" value="Intraflagellar transport protein 140-like protein"/>
    <property type="match status" value="1"/>
</dbReference>
<dbReference type="Pfam" id="PF23383">
    <property type="entry name" value="Beta-prop_IFT140_1st"/>
    <property type="match status" value="1"/>
</dbReference>
<dbReference type="InterPro" id="IPR036322">
    <property type="entry name" value="WD40_repeat_dom_sf"/>
</dbReference>
<feature type="domain" description="K Homology" evidence="7">
    <location>
        <begin position="98"/>
        <end position="196"/>
    </location>
</feature>
<feature type="region of interest" description="Disordered" evidence="6">
    <location>
        <begin position="296"/>
        <end position="397"/>
    </location>
</feature>
<proteinExistence type="predicted"/>
<dbReference type="InterPro" id="IPR015943">
    <property type="entry name" value="WD40/YVTN_repeat-like_dom_sf"/>
</dbReference>
<keyword evidence="3" id="KW-0677">Repeat</keyword>
<dbReference type="Pfam" id="PF23385">
    <property type="entry name" value="Beta-prop_IFT140_2nd"/>
    <property type="match status" value="1"/>
</dbReference>
<accession>A0A0K0EDJ8</accession>
<keyword evidence="5" id="KW-0966">Cell projection</keyword>
<dbReference type="GO" id="GO:0036064">
    <property type="term" value="C:ciliary basal body"/>
    <property type="evidence" value="ECO:0007669"/>
    <property type="project" value="TreeGrafter"/>
</dbReference>
<dbReference type="Proteomes" id="UP000035681">
    <property type="component" value="Unplaced"/>
</dbReference>
<dbReference type="GO" id="GO:0030991">
    <property type="term" value="C:intraciliary transport particle A"/>
    <property type="evidence" value="ECO:0007669"/>
    <property type="project" value="TreeGrafter"/>
</dbReference>
<evidence type="ECO:0000256" key="3">
    <source>
        <dbReference type="ARBA" id="ARBA00022737"/>
    </source>
</evidence>
<keyword evidence="4" id="KW-0969">Cilium</keyword>
<organism evidence="9">
    <name type="scientific">Strongyloides stercoralis</name>
    <name type="common">Threadworm</name>
    <dbReference type="NCBI Taxonomy" id="6248"/>
    <lineage>
        <taxon>Eukaryota</taxon>
        <taxon>Metazoa</taxon>
        <taxon>Ecdysozoa</taxon>
        <taxon>Nematoda</taxon>
        <taxon>Chromadorea</taxon>
        <taxon>Rhabditida</taxon>
        <taxon>Tylenchina</taxon>
        <taxon>Panagrolaimomorpha</taxon>
        <taxon>Strongyloidoidea</taxon>
        <taxon>Strongyloididae</taxon>
        <taxon>Strongyloides</taxon>
    </lineage>
</organism>
<evidence type="ECO:0000256" key="6">
    <source>
        <dbReference type="SAM" id="MobiDB-lite"/>
    </source>
</evidence>
<reference evidence="9" key="1">
    <citation type="submission" date="2015-08" db="UniProtKB">
        <authorList>
            <consortium name="WormBaseParasite"/>
        </authorList>
    </citation>
    <scope>IDENTIFICATION</scope>
</reference>
<feature type="compositionally biased region" description="Low complexity" evidence="6">
    <location>
        <begin position="373"/>
        <end position="387"/>
    </location>
</feature>
<dbReference type="Pfam" id="PF24760">
    <property type="entry name" value="TPR_IF140_C"/>
    <property type="match status" value="1"/>
</dbReference>
<dbReference type="InterPro" id="IPR004087">
    <property type="entry name" value="KH_dom"/>
</dbReference>
<dbReference type="GO" id="GO:0005930">
    <property type="term" value="C:axoneme"/>
    <property type="evidence" value="ECO:0007669"/>
    <property type="project" value="TreeGrafter"/>
</dbReference>
<keyword evidence="2" id="KW-0853">WD repeat</keyword>
<evidence type="ECO:0000256" key="2">
    <source>
        <dbReference type="ARBA" id="ARBA00022574"/>
    </source>
</evidence>
<dbReference type="AlphaFoldDB" id="A0A0K0EDJ8"/>
<feature type="compositionally biased region" description="Basic residues" evidence="6">
    <location>
        <begin position="339"/>
        <end position="357"/>
    </location>
</feature>
<dbReference type="GO" id="GO:0003723">
    <property type="term" value="F:RNA binding"/>
    <property type="evidence" value="ECO:0007669"/>
    <property type="project" value="InterPro"/>
</dbReference>
<dbReference type="InterPro" id="IPR056155">
    <property type="entry name" value="Beta-prop_IFT140_2nd"/>
</dbReference>
<keyword evidence="8" id="KW-1185">Reference proteome</keyword>